<evidence type="ECO:0000256" key="1">
    <source>
        <dbReference type="SAM" id="MobiDB-lite"/>
    </source>
</evidence>
<keyword evidence="3" id="KW-1185">Reference proteome</keyword>
<feature type="compositionally biased region" description="Basic and acidic residues" evidence="1">
    <location>
        <begin position="1"/>
        <end position="17"/>
    </location>
</feature>
<evidence type="ECO:0000313" key="3">
    <source>
        <dbReference type="Proteomes" id="UP000324222"/>
    </source>
</evidence>
<gene>
    <name evidence="2" type="ORF">E2C01_036590</name>
</gene>
<reference evidence="2 3" key="1">
    <citation type="submission" date="2019-05" db="EMBL/GenBank/DDBJ databases">
        <title>Another draft genome of Portunus trituberculatus and its Hox gene families provides insights of decapod evolution.</title>
        <authorList>
            <person name="Jeong J.-H."/>
            <person name="Song I."/>
            <person name="Kim S."/>
            <person name="Choi T."/>
            <person name="Kim D."/>
            <person name="Ryu S."/>
            <person name="Kim W."/>
        </authorList>
    </citation>
    <scope>NUCLEOTIDE SEQUENCE [LARGE SCALE GENOMIC DNA]</scope>
    <source>
        <tissue evidence="2">Muscle</tissue>
    </source>
</reference>
<sequence>MGKEREGRRMGWSKEREEGWEEEEEREKGREDQDVGYGRLVTCAVTHQLVPIPACGPDLTCSALALPFSEQFFVLLLFKTAETFPQQNHYL</sequence>
<organism evidence="2 3">
    <name type="scientific">Portunus trituberculatus</name>
    <name type="common">Swimming crab</name>
    <name type="synonym">Neptunus trituberculatus</name>
    <dbReference type="NCBI Taxonomy" id="210409"/>
    <lineage>
        <taxon>Eukaryota</taxon>
        <taxon>Metazoa</taxon>
        <taxon>Ecdysozoa</taxon>
        <taxon>Arthropoda</taxon>
        <taxon>Crustacea</taxon>
        <taxon>Multicrustacea</taxon>
        <taxon>Malacostraca</taxon>
        <taxon>Eumalacostraca</taxon>
        <taxon>Eucarida</taxon>
        <taxon>Decapoda</taxon>
        <taxon>Pleocyemata</taxon>
        <taxon>Brachyura</taxon>
        <taxon>Eubrachyura</taxon>
        <taxon>Portunoidea</taxon>
        <taxon>Portunidae</taxon>
        <taxon>Portuninae</taxon>
        <taxon>Portunus</taxon>
    </lineage>
</organism>
<protein>
    <submittedName>
        <fullName evidence="2">Uncharacterized protein</fullName>
    </submittedName>
</protein>
<name>A0A5B7FBS5_PORTR</name>
<proteinExistence type="predicted"/>
<accession>A0A5B7FBS5</accession>
<dbReference type="AlphaFoldDB" id="A0A5B7FBS5"/>
<dbReference type="EMBL" id="VSRR010005625">
    <property type="protein sequence ID" value="MPC42955.1"/>
    <property type="molecule type" value="Genomic_DNA"/>
</dbReference>
<dbReference type="Proteomes" id="UP000324222">
    <property type="component" value="Unassembled WGS sequence"/>
</dbReference>
<evidence type="ECO:0000313" key="2">
    <source>
        <dbReference type="EMBL" id="MPC42955.1"/>
    </source>
</evidence>
<feature type="region of interest" description="Disordered" evidence="1">
    <location>
        <begin position="1"/>
        <end position="33"/>
    </location>
</feature>
<comment type="caution">
    <text evidence="2">The sequence shown here is derived from an EMBL/GenBank/DDBJ whole genome shotgun (WGS) entry which is preliminary data.</text>
</comment>